<evidence type="ECO:0000313" key="3">
    <source>
        <dbReference type="Proteomes" id="UP000275408"/>
    </source>
</evidence>
<dbReference type="AlphaFoldDB" id="A0A3M6TUW1"/>
<protein>
    <recommendedName>
        <fullName evidence="4">G-protein coupled receptors family 1 profile domain-containing protein</fullName>
    </recommendedName>
</protein>
<accession>A0A3M6TUW1</accession>
<organism evidence="2 3">
    <name type="scientific">Pocillopora damicornis</name>
    <name type="common">Cauliflower coral</name>
    <name type="synonym">Millepora damicornis</name>
    <dbReference type="NCBI Taxonomy" id="46731"/>
    <lineage>
        <taxon>Eukaryota</taxon>
        <taxon>Metazoa</taxon>
        <taxon>Cnidaria</taxon>
        <taxon>Anthozoa</taxon>
        <taxon>Hexacorallia</taxon>
        <taxon>Scleractinia</taxon>
        <taxon>Astrocoeniina</taxon>
        <taxon>Pocilloporidae</taxon>
        <taxon>Pocillopora</taxon>
    </lineage>
</organism>
<gene>
    <name evidence="2" type="ORF">pdam_00024918</name>
</gene>
<evidence type="ECO:0000256" key="1">
    <source>
        <dbReference type="SAM" id="Phobius"/>
    </source>
</evidence>
<name>A0A3M6TUW1_POCDA</name>
<feature type="transmembrane region" description="Helical" evidence="1">
    <location>
        <begin position="46"/>
        <end position="67"/>
    </location>
</feature>
<evidence type="ECO:0000313" key="2">
    <source>
        <dbReference type="EMBL" id="RMX45193.1"/>
    </source>
</evidence>
<keyword evidence="3" id="KW-1185">Reference proteome</keyword>
<feature type="transmembrane region" description="Helical" evidence="1">
    <location>
        <begin position="21"/>
        <end position="40"/>
    </location>
</feature>
<dbReference type="Proteomes" id="UP000275408">
    <property type="component" value="Unassembled WGS sequence"/>
</dbReference>
<keyword evidence="1" id="KW-0472">Membrane</keyword>
<keyword evidence="1" id="KW-0812">Transmembrane</keyword>
<sequence>MERFLAVHLHLRYQELVTHKRVVYMFPLFIRVVTSSNLLPTMIADSIFISFLTYSAIILNAVTIYIVHKASTTAKAVEPFLF</sequence>
<reference evidence="2 3" key="1">
    <citation type="journal article" date="2018" name="Sci. Rep.">
        <title>Comparative analysis of the Pocillopora damicornis genome highlights role of immune system in coral evolution.</title>
        <authorList>
            <person name="Cunning R."/>
            <person name="Bay R.A."/>
            <person name="Gillette P."/>
            <person name="Baker A.C."/>
            <person name="Traylor-Knowles N."/>
        </authorList>
    </citation>
    <scope>NUCLEOTIDE SEQUENCE [LARGE SCALE GENOMIC DNA]</scope>
    <source>
        <strain evidence="2">RSMAS</strain>
        <tissue evidence="2">Whole animal</tissue>
    </source>
</reference>
<keyword evidence="1" id="KW-1133">Transmembrane helix</keyword>
<proteinExistence type="predicted"/>
<evidence type="ECO:0008006" key="4">
    <source>
        <dbReference type="Google" id="ProtNLM"/>
    </source>
</evidence>
<comment type="caution">
    <text evidence="2">The sequence shown here is derived from an EMBL/GenBank/DDBJ whole genome shotgun (WGS) entry which is preliminary data.</text>
</comment>
<dbReference type="EMBL" id="RCHS01002856">
    <property type="protein sequence ID" value="RMX45193.1"/>
    <property type="molecule type" value="Genomic_DNA"/>
</dbReference>